<dbReference type="Proteomes" id="UP000615687">
    <property type="component" value="Unassembled WGS sequence"/>
</dbReference>
<evidence type="ECO:0000259" key="3">
    <source>
        <dbReference type="SMART" id="SM00062"/>
    </source>
</evidence>
<feature type="chain" id="PRO_5046934883" evidence="2">
    <location>
        <begin position="24"/>
        <end position="281"/>
    </location>
</feature>
<evidence type="ECO:0000256" key="1">
    <source>
        <dbReference type="ARBA" id="ARBA00022729"/>
    </source>
</evidence>
<evidence type="ECO:0000313" key="4">
    <source>
        <dbReference type="EMBL" id="MBD8877848.1"/>
    </source>
</evidence>
<reference evidence="4 5" key="1">
    <citation type="submission" date="2020-09" db="EMBL/GenBank/DDBJ databases">
        <title>The genome sequence of type strain Labrenzia polysiphoniae KACC 19711.</title>
        <authorList>
            <person name="Liu Y."/>
        </authorList>
    </citation>
    <scope>NUCLEOTIDE SEQUENCE [LARGE SCALE GENOMIC DNA]</scope>
    <source>
        <strain evidence="4 5">KACC 19711</strain>
    </source>
</reference>
<proteinExistence type="predicted"/>
<gene>
    <name evidence="4" type="ORF">IG617_16265</name>
</gene>
<organism evidence="4 5">
    <name type="scientific">Roseibium polysiphoniae</name>
    <dbReference type="NCBI Taxonomy" id="2571221"/>
    <lineage>
        <taxon>Bacteria</taxon>
        <taxon>Pseudomonadati</taxon>
        <taxon>Pseudomonadota</taxon>
        <taxon>Alphaproteobacteria</taxon>
        <taxon>Hyphomicrobiales</taxon>
        <taxon>Stappiaceae</taxon>
        <taxon>Roseibium</taxon>
    </lineage>
</organism>
<dbReference type="PANTHER" id="PTHR35936">
    <property type="entry name" value="MEMBRANE-BOUND LYTIC MUREIN TRANSGLYCOSYLASE F"/>
    <property type="match status" value="1"/>
</dbReference>
<keyword evidence="1 2" id="KW-0732">Signal</keyword>
<feature type="domain" description="Solute-binding protein family 3/N-terminal" evidence="3">
    <location>
        <begin position="52"/>
        <end position="277"/>
    </location>
</feature>
<dbReference type="Pfam" id="PF00497">
    <property type="entry name" value="SBP_bac_3"/>
    <property type="match status" value="1"/>
</dbReference>
<feature type="signal peptide" evidence="2">
    <location>
        <begin position="1"/>
        <end position="23"/>
    </location>
</feature>
<dbReference type="PANTHER" id="PTHR35936:SF35">
    <property type="entry name" value="L-CYSTINE-BINDING PROTEIN TCYJ"/>
    <property type="match status" value="1"/>
</dbReference>
<dbReference type="EMBL" id="JACYXJ010000006">
    <property type="protein sequence ID" value="MBD8877848.1"/>
    <property type="molecule type" value="Genomic_DNA"/>
</dbReference>
<name>A0ABR9CD93_9HYPH</name>
<comment type="caution">
    <text evidence="4">The sequence shown here is derived from an EMBL/GenBank/DDBJ whole genome shotgun (WGS) entry which is preliminary data.</text>
</comment>
<accession>A0ABR9CD93</accession>
<sequence length="281" mass="31120">MRAIVYVVPAFLSLIALIHPSHATEPATDDPVVPSFWNPKGVYDRPNSFPEKIQFLASDDFPPFVFRDASGRLTGFNVDLSRAICIELGSSCSLRIKEFEALVPALVEEEGDAIIAGLAPSPGLSEQLSFSADYLKLPARFVTRKAENAPFDETAMDGVKIAVEAGSRHERFALKFWPEALLLTYPDLSKARLAVKDGRADAHFGDGLALSIWINSEASQNCCTFAGGPWLEPGYFDTGLSIAMRKQDIERAEAIDYALRQLAQKGTFRELYLRYFPLSFY</sequence>
<dbReference type="SMART" id="SM00062">
    <property type="entry name" value="PBPb"/>
    <property type="match status" value="1"/>
</dbReference>
<dbReference type="SUPFAM" id="SSF53850">
    <property type="entry name" value="Periplasmic binding protein-like II"/>
    <property type="match status" value="1"/>
</dbReference>
<evidence type="ECO:0000313" key="5">
    <source>
        <dbReference type="Proteomes" id="UP000615687"/>
    </source>
</evidence>
<evidence type="ECO:0000256" key="2">
    <source>
        <dbReference type="SAM" id="SignalP"/>
    </source>
</evidence>
<dbReference type="InterPro" id="IPR001638">
    <property type="entry name" value="Solute-binding_3/MltF_N"/>
</dbReference>
<dbReference type="Gene3D" id="3.40.190.10">
    <property type="entry name" value="Periplasmic binding protein-like II"/>
    <property type="match status" value="2"/>
</dbReference>
<protein>
    <submittedName>
        <fullName evidence="4">Transporter substrate-binding domain-containing protein</fullName>
    </submittedName>
</protein>
<keyword evidence="5" id="KW-1185">Reference proteome</keyword>